<dbReference type="PRINTS" id="PR01607">
    <property type="entry name" value="APYRASEFAMLY"/>
</dbReference>
<dbReference type="PATRIC" id="fig|1045004.4.peg.1629"/>
<dbReference type="CDD" id="cd00845">
    <property type="entry name" value="MPP_UshA_N_like"/>
    <property type="match status" value="1"/>
</dbReference>
<dbReference type="PANTHER" id="PTHR11575">
    <property type="entry name" value="5'-NUCLEOTIDASE-RELATED"/>
    <property type="match status" value="1"/>
</dbReference>
<sequence length="446" mass="50497">MAHEFITILHTNDLHSHIEHWPRIANWLKTRRAFLQAQGHFVLTFDIGDFIDRSDANTQASWGKANTDLLNDAGYDAVTIGNNEGLALPHDRMEDLYSQRKFAVLLDNILENNRQLPDWAEAYRIFVTPAGTRISAFGLTAAYESTYPLNDWLPVQPLDVLPSLMQRVIAQSDIRILLSHLGLPTDQALADHFNELSVILGAHTHHLLPHGQRVNQSILAAAGKYGENVGEVTLEIDNHAIVAQDAHTIKFEDLPEVASEGSFISNWQRTGRELLTDQAMAFLPAERSRKQQVNDCAEALMVNFHTQIAMLSTGMFLEDLAEGPLNAFSLLTDMPHTINPMKIDIDGSVLLKLFDEVQSQRDHLFNLHINGSGFRGDTFGEMLFFGIQKADVDPDAHYEIASLDHYYFLPWFHSLQSAEVSFDFHGILRELMADYYWAHYAFKEIY</sequence>
<dbReference type="GO" id="GO:0030288">
    <property type="term" value="C:outer membrane-bounded periplasmic space"/>
    <property type="evidence" value="ECO:0007669"/>
    <property type="project" value="TreeGrafter"/>
</dbReference>
<dbReference type="Proteomes" id="UP000004959">
    <property type="component" value="Chromosome"/>
</dbReference>
<name>G9WGC7_9LACO</name>
<gene>
    <name evidence="2" type="ORF">OKIT_1659</name>
</gene>
<dbReference type="RefSeq" id="WP_007746827.1">
    <property type="nucleotide sequence ID" value="NZ_CM001398.1"/>
</dbReference>
<comment type="similarity">
    <text evidence="1">Belongs to the 5'-nucleotidase family.</text>
</comment>
<dbReference type="SUPFAM" id="SSF55816">
    <property type="entry name" value="5'-nucleotidase (syn. UDP-sugar hydrolase), C-terminal domain"/>
    <property type="match status" value="1"/>
</dbReference>
<dbReference type="InterPro" id="IPR036907">
    <property type="entry name" value="5'-Nucleotdase_C_sf"/>
</dbReference>
<organism evidence="2 3">
    <name type="scientific">Oenococcus kitaharae DSM 17330</name>
    <dbReference type="NCBI Taxonomy" id="1045004"/>
    <lineage>
        <taxon>Bacteria</taxon>
        <taxon>Bacillati</taxon>
        <taxon>Bacillota</taxon>
        <taxon>Bacilli</taxon>
        <taxon>Lactobacillales</taxon>
        <taxon>Lactobacillaceae</taxon>
        <taxon>Oenococcus</taxon>
    </lineage>
</organism>
<dbReference type="GO" id="GO:0009166">
    <property type="term" value="P:nucleotide catabolic process"/>
    <property type="evidence" value="ECO:0007669"/>
    <property type="project" value="InterPro"/>
</dbReference>
<comment type="caution">
    <text evidence="2">The sequence shown here is derived from an EMBL/GenBank/DDBJ whole genome shotgun (WGS) entry which is preliminary data.</text>
</comment>
<dbReference type="InterPro" id="IPR006146">
    <property type="entry name" value="5'-Nucleotdase_CS"/>
</dbReference>
<dbReference type="SUPFAM" id="SSF56300">
    <property type="entry name" value="Metallo-dependent phosphatases"/>
    <property type="match status" value="1"/>
</dbReference>
<keyword evidence="3" id="KW-1185">Reference proteome</keyword>
<dbReference type="AlphaFoldDB" id="G9WGC7"/>
<dbReference type="PANTHER" id="PTHR11575:SF23">
    <property type="entry name" value="5-NUCLEOTIDASE FAMILY PROTEIN"/>
    <property type="match status" value="1"/>
</dbReference>
<dbReference type="EMBL" id="AFVZ01000001">
    <property type="protein sequence ID" value="EHN59735.1"/>
    <property type="molecule type" value="Genomic_DNA"/>
</dbReference>
<evidence type="ECO:0000256" key="1">
    <source>
        <dbReference type="RuleBase" id="RU362119"/>
    </source>
</evidence>
<dbReference type="eggNOG" id="COG0737">
    <property type="taxonomic scope" value="Bacteria"/>
</dbReference>
<dbReference type="OrthoDB" id="9793179at2"/>
<proteinExistence type="inferred from homology"/>
<evidence type="ECO:0000313" key="3">
    <source>
        <dbReference type="Proteomes" id="UP000004959"/>
    </source>
</evidence>
<dbReference type="STRING" id="336988.NT96_01945"/>
<dbReference type="GO" id="GO:0046872">
    <property type="term" value="F:metal ion binding"/>
    <property type="evidence" value="ECO:0007669"/>
    <property type="project" value="InterPro"/>
</dbReference>
<evidence type="ECO:0000313" key="2">
    <source>
        <dbReference type="EMBL" id="EHN59735.1"/>
    </source>
</evidence>
<dbReference type="PROSITE" id="PS00785">
    <property type="entry name" value="5_NUCLEOTIDASE_1"/>
    <property type="match status" value="1"/>
</dbReference>
<protein>
    <submittedName>
        <fullName evidence="2">5-nucleotidase family protein in cluster with NagD-like phosphatase</fullName>
    </submittedName>
</protein>
<accession>G9WGC7</accession>
<dbReference type="Gene3D" id="3.60.21.10">
    <property type="match status" value="1"/>
</dbReference>
<keyword evidence="1" id="KW-0547">Nucleotide-binding</keyword>
<dbReference type="InterPro" id="IPR006179">
    <property type="entry name" value="5_nucleotidase/apyrase"/>
</dbReference>
<dbReference type="GO" id="GO:0008768">
    <property type="term" value="F:UDP-sugar diphosphatase activity"/>
    <property type="evidence" value="ECO:0007669"/>
    <property type="project" value="TreeGrafter"/>
</dbReference>
<dbReference type="GO" id="GO:0008253">
    <property type="term" value="F:5'-nucleotidase activity"/>
    <property type="evidence" value="ECO:0007669"/>
    <property type="project" value="TreeGrafter"/>
</dbReference>
<reference evidence="2 3" key="1">
    <citation type="journal article" date="2012" name="PLoS ONE">
        <title>Functional divergence in the genus oenococcus as predicted by genome sequencing of the newly-described species, Oenococcus kitaharae.</title>
        <authorList>
            <person name="Borneman A.R."/>
            <person name="McCarthy J.M."/>
            <person name="Chambers P.J."/>
            <person name="Bartowsky E.J."/>
        </authorList>
    </citation>
    <scope>NUCLEOTIDE SEQUENCE [LARGE SCALE GENOMIC DNA]</scope>
    <source>
        <strain evidence="3">DSM17330</strain>
    </source>
</reference>
<keyword evidence="1" id="KW-0378">Hydrolase</keyword>
<dbReference type="HOGENOM" id="CLU_005854_8_1_9"/>
<dbReference type="InterPro" id="IPR029052">
    <property type="entry name" value="Metallo-depent_PP-like"/>
</dbReference>
<dbReference type="GO" id="GO:0000166">
    <property type="term" value="F:nucleotide binding"/>
    <property type="evidence" value="ECO:0007669"/>
    <property type="project" value="UniProtKB-KW"/>
</dbReference>